<feature type="domain" description="Glycosyltransferase 2-like" evidence="1">
    <location>
        <begin position="8"/>
        <end position="139"/>
    </location>
</feature>
<accession>A0A1J4U7S6</accession>
<sequence length="284" mass="33790">MIIKDINIVFVNYKRKDDISKAIASLFLDIQNCKYDVQITVVDNSANEDKIKEELDTKFPKVNYIDAFENVGFGKGNNLGFRSCEARYYFALNPDIIISENSQTIERLINFMNENPKIACIGPKLLNMDGSLQYTCYRFDLHSILIKPLKQINFDKKYKLVKKHVDKLEMKDFDHNSTRPVDWILGAALIVRKKIVDEIGMFDERYFMYLEDTDWCHRMWEKNYPVYYVHNIVLNHLHTRESAKIPGIFKAIFKNKLARIHANSWIKYLWKWRQSHKYYATKYK</sequence>
<dbReference type="PANTHER" id="PTHR43179">
    <property type="entry name" value="RHAMNOSYLTRANSFERASE WBBL"/>
    <property type="match status" value="1"/>
</dbReference>
<dbReference type="AlphaFoldDB" id="A0A1J4U7S6"/>
<dbReference type="PANTHER" id="PTHR43179:SF7">
    <property type="entry name" value="RHAMNOSYLTRANSFERASE WBBL"/>
    <property type="match status" value="1"/>
</dbReference>
<dbReference type="InterPro" id="IPR029044">
    <property type="entry name" value="Nucleotide-diphossugar_trans"/>
</dbReference>
<dbReference type="Proteomes" id="UP000181941">
    <property type="component" value="Unassembled WGS sequence"/>
</dbReference>
<proteinExistence type="predicted"/>
<protein>
    <recommendedName>
        <fullName evidence="1">Glycosyltransferase 2-like domain-containing protein</fullName>
    </recommendedName>
</protein>
<evidence type="ECO:0000313" key="2">
    <source>
        <dbReference type="EMBL" id="OIO18303.1"/>
    </source>
</evidence>
<gene>
    <name evidence="2" type="ORF">AUJ23_04020</name>
</gene>
<evidence type="ECO:0000259" key="1">
    <source>
        <dbReference type="Pfam" id="PF00535"/>
    </source>
</evidence>
<dbReference type="Pfam" id="PF00535">
    <property type="entry name" value="Glycos_transf_2"/>
    <property type="match status" value="1"/>
</dbReference>
<comment type="caution">
    <text evidence="2">The sequence shown here is derived from an EMBL/GenBank/DDBJ whole genome shotgun (WGS) entry which is preliminary data.</text>
</comment>
<dbReference type="EMBL" id="MNVC01000047">
    <property type="protein sequence ID" value="OIO18303.1"/>
    <property type="molecule type" value="Genomic_DNA"/>
</dbReference>
<evidence type="ECO:0000313" key="3">
    <source>
        <dbReference type="Proteomes" id="UP000181941"/>
    </source>
</evidence>
<dbReference type="Gene3D" id="3.90.550.10">
    <property type="entry name" value="Spore Coat Polysaccharide Biosynthesis Protein SpsA, Chain A"/>
    <property type="match status" value="1"/>
</dbReference>
<name>A0A1J4U7S6_9BACT</name>
<dbReference type="InterPro" id="IPR001173">
    <property type="entry name" value="Glyco_trans_2-like"/>
</dbReference>
<dbReference type="STRING" id="1805238.AUJ23_04020"/>
<organism evidence="2 3">
    <name type="scientific">Candidatus Magasanikbacteria bacterium CG1_02_32_51</name>
    <dbReference type="NCBI Taxonomy" id="1805238"/>
    <lineage>
        <taxon>Bacteria</taxon>
        <taxon>Candidatus Magasanikiibacteriota</taxon>
    </lineage>
</organism>
<dbReference type="CDD" id="cd04186">
    <property type="entry name" value="GT_2_like_c"/>
    <property type="match status" value="1"/>
</dbReference>
<reference evidence="2 3" key="1">
    <citation type="journal article" date="2016" name="Environ. Microbiol.">
        <title>Genomic resolution of a cold subsurface aquifer community provides metabolic insights for novel microbes adapted to high CO concentrations.</title>
        <authorList>
            <person name="Probst A.J."/>
            <person name="Castelle C.J."/>
            <person name="Singh A."/>
            <person name="Brown C.T."/>
            <person name="Anantharaman K."/>
            <person name="Sharon I."/>
            <person name="Hug L.A."/>
            <person name="Burstein D."/>
            <person name="Emerson J.B."/>
            <person name="Thomas B.C."/>
            <person name="Banfield J.F."/>
        </authorList>
    </citation>
    <scope>NUCLEOTIDE SEQUENCE [LARGE SCALE GENOMIC DNA]</scope>
    <source>
        <strain evidence="2">CG1_02_32_51</strain>
    </source>
</reference>
<dbReference type="SUPFAM" id="SSF53448">
    <property type="entry name" value="Nucleotide-diphospho-sugar transferases"/>
    <property type="match status" value="1"/>
</dbReference>